<name>A0A3P1WV16_9ACTN</name>
<feature type="binding site" evidence="11">
    <location>
        <position position="194"/>
    </location>
    <ligand>
        <name>UDP-N-acetyl-alpha-D-muramoyl-L-alanyl-D-glutamate</name>
        <dbReference type="ChEBI" id="CHEBI:83900"/>
    </ligand>
</feature>
<keyword evidence="3 11" id="KW-0436">Ligase</keyword>
<dbReference type="NCBIfam" id="TIGR01085">
    <property type="entry name" value="murE"/>
    <property type="match status" value="1"/>
</dbReference>
<dbReference type="UniPathway" id="UPA00219"/>
<dbReference type="InterPro" id="IPR036565">
    <property type="entry name" value="Mur-like_cat_sf"/>
</dbReference>
<dbReference type="NCBIfam" id="NF001124">
    <property type="entry name" value="PRK00139.1-2"/>
    <property type="match status" value="1"/>
</dbReference>
<dbReference type="GO" id="GO:0009252">
    <property type="term" value="P:peptidoglycan biosynthetic process"/>
    <property type="evidence" value="ECO:0007669"/>
    <property type="project" value="UniProtKB-UniRule"/>
</dbReference>
<dbReference type="EC" id="6.3.2.13" evidence="11"/>
<feature type="binding site" evidence="11">
    <location>
        <position position="471"/>
    </location>
    <ligand>
        <name>meso-2,6-diaminopimelate</name>
        <dbReference type="ChEBI" id="CHEBI:57791"/>
    </ligand>
</feature>
<protein>
    <recommendedName>
        <fullName evidence="11">UDP-N-acetylmuramoyl-L-alanyl-D-glutamate--2,6-diaminopimelate ligase</fullName>
        <ecNumber evidence="11">6.3.2.13</ecNumber>
    </recommendedName>
    <alternativeName>
        <fullName evidence="11">Meso-A2pm-adding enzyme</fullName>
    </alternativeName>
    <alternativeName>
        <fullName evidence="11">Meso-diaminopimelate-adding enzyme</fullName>
    </alternativeName>
    <alternativeName>
        <fullName evidence="11">UDP-MurNAc-L-Ala-D-Glu:meso-diaminopimelate ligase</fullName>
    </alternativeName>
    <alternativeName>
        <fullName evidence="11">UDP-MurNAc-tripeptide synthetase</fullName>
    </alternativeName>
    <alternativeName>
        <fullName evidence="11">UDP-N-acetylmuramyl-tripeptide synthetase</fullName>
    </alternativeName>
</protein>
<evidence type="ECO:0000256" key="1">
    <source>
        <dbReference type="ARBA" id="ARBA00005898"/>
    </source>
</evidence>
<proteinExistence type="inferred from homology"/>
<gene>
    <name evidence="11" type="primary">murE</name>
    <name evidence="16" type="ORF">EII35_05875</name>
</gene>
<evidence type="ECO:0000256" key="2">
    <source>
        <dbReference type="ARBA" id="ARBA00022490"/>
    </source>
</evidence>
<dbReference type="GO" id="GO:0008360">
    <property type="term" value="P:regulation of cell shape"/>
    <property type="evidence" value="ECO:0007669"/>
    <property type="project" value="UniProtKB-KW"/>
</dbReference>
<comment type="function">
    <text evidence="11">Catalyzes the addition of meso-diaminopimelic acid to the nucleotide precursor UDP-N-acetylmuramoyl-L-alanyl-D-glutamate (UMAG) in the biosynthesis of bacterial cell-wall peptidoglycan.</text>
</comment>
<evidence type="ECO:0000256" key="11">
    <source>
        <dbReference type="HAMAP-Rule" id="MF_00208"/>
    </source>
</evidence>
<dbReference type="PANTHER" id="PTHR23135">
    <property type="entry name" value="MUR LIGASE FAMILY MEMBER"/>
    <property type="match status" value="1"/>
</dbReference>
<evidence type="ECO:0000256" key="4">
    <source>
        <dbReference type="ARBA" id="ARBA00022618"/>
    </source>
</evidence>
<keyword evidence="8 11" id="KW-0573">Peptidoglycan synthesis</keyword>
<dbReference type="HAMAP" id="MF_00208">
    <property type="entry name" value="MurE"/>
    <property type="match status" value="1"/>
</dbReference>
<evidence type="ECO:0000259" key="15">
    <source>
        <dbReference type="Pfam" id="PF08245"/>
    </source>
</evidence>
<evidence type="ECO:0000313" key="16">
    <source>
        <dbReference type="EMBL" id="RRD50085.1"/>
    </source>
</evidence>
<keyword evidence="5 11" id="KW-0547">Nucleotide-binding</keyword>
<dbReference type="Gene3D" id="3.40.1390.10">
    <property type="entry name" value="MurE/MurF, N-terminal domain"/>
    <property type="match status" value="1"/>
</dbReference>
<dbReference type="RefSeq" id="WP_125227528.1">
    <property type="nucleotide sequence ID" value="NZ_RQYT01000009.1"/>
</dbReference>
<feature type="binding site" evidence="11">
    <location>
        <begin position="122"/>
        <end position="128"/>
    </location>
    <ligand>
        <name>ATP</name>
        <dbReference type="ChEBI" id="CHEBI:30616"/>
    </ligand>
</feature>
<dbReference type="GO" id="GO:0008765">
    <property type="term" value="F:UDP-N-acetylmuramoylalanyl-D-glutamate-2,6-diaminopimelate ligase activity"/>
    <property type="evidence" value="ECO:0007669"/>
    <property type="project" value="UniProtKB-UniRule"/>
</dbReference>
<evidence type="ECO:0000256" key="5">
    <source>
        <dbReference type="ARBA" id="ARBA00022741"/>
    </source>
</evidence>
<dbReference type="PANTHER" id="PTHR23135:SF4">
    <property type="entry name" value="UDP-N-ACETYLMURAMOYL-L-ALANYL-D-GLUTAMATE--2,6-DIAMINOPIMELATE LIGASE MURE HOMOLOG, CHLOROPLASTIC"/>
    <property type="match status" value="1"/>
</dbReference>
<accession>A0A3P1WV16</accession>
<dbReference type="Pfam" id="PF01225">
    <property type="entry name" value="Mur_ligase"/>
    <property type="match status" value="1"/>
</dbReference>
<evidence type="ECO:0000256" key="9">
    <source>
        <dbReference type="ARBA" id="ARBA00023306"/>
    </source>
</evidence>
<dbReference type="InterPro" id="IPR004101">
    <property type="entry name" value="Mur_ligase_C"/>
</dbReference>
<evidence type="ECO:0000256" key="10">
    <source>
        <dbReference type="ARBA" id="ARBA00023316"/>
    </source>
</evidence>
<feature type="binding site" evidence="11">
    <location>
        <begin position="419"/>
        <end position="422"/>
    </location>
    <ligand>
        <name>meso-2,6-diaminopimelate</name>
        <dbReference type="ChEBI" id="CHEBI:57791"/>
    </ligand>
</feature>
<dbReference type="GO" id="GO:0000287">
    <property type="term" value="F:magnesium ion binding"/>
    <property type="evidence" value="ECO:0007669"/>
    <property type="project" value="UniProtKB-UniRule"/>
</dbReference>
<keyword evidence="4 11" id="KW-0132">Cell division</keyword>
<dbReference type="InterPro" id="IPR013221">
    <property type="entry name" value="Mur_ligase_cen"/>
</dbReference>
<dbReference type="Proteomes" id="UP000280935">
    <property type="component" value="Unassembled WGS sequence"/>
</dbReference>
<reference evidence="16 17" key="1">
    <citation type="submission" date="2018-11" db="EMBL/GenBank/DDBJ databases">
        <title>Genomes From Bacteria Associated with the Canine Oral Cavity: a Test Case for Automated Genome-Based Taxonomic Assignment.</title>
        <authorList>
            <person name="Coil D.A."/>
            <person name="Jospin G."/>
            <person name="Darling A.E."/>
            <person name="Wallis C."/>
            <person name="Davis I.J."/>
            <person name="Harris S."/>
            <person name="Eisen J.A."/>
            <person name="Holcombe L.J."/>
            <person name="O'Flynn C."/>
        </authorList>
    </citation>
    <scope>NUCLEOTIDE SEQUENCE [LARGE SCALE GENOMIC DNA]</scope>
    <source>
        <strain evidence="16 17">OH2822_COT-296</strain>
    </source>
</reference>
<feature type="domain" description="Mur ligase central" evidence="15">
    <location>
        <begin position="120"/>
        <end position="325"/>
    </location>
</feature>
<evidence type="ECO:0000256" key="8">
    <source>
        <dbReference type="ARBA" id="ARBA00022984"/>
    </source>
</evidence>
<evidence type="ECO:0000313" key="17">
    <source>
        <dbReference type="Proteomes" id="UP000280935"/>
    </source>
</evidence>
<dbReference type="AlphaFoldDB" id="A0A3P1WV16"/>
<dbReference type="GO" id="GO:0051301">
    <property type="term" value="P:cell division"/>
    <property type="evidence" value="ECO:0007669"/>
    <property type="project" value="UniProtKB-KW"/>
</dbReference>
<dbReference type="InterPro" id="IPR018109">
    <property type="entry name" value="Folylpolyglutamate_synth_CS"/>
</dbReference>
<comment type="subcellular location">
    <subcellularLocation>
        <location evidence="11 12">Cytoplasm</location>
    </subcellularLocation>
</comment>
<dbReference type="SUPFAM" id="SSF63418">
    <property type="entry name" value="MurE/MurF N-terminal domain"/>
    <property type="match status" value="1"/>
</dbReference>
<feature type="binding site" evidence="11">
    <location>
        <begin position="167"/>
        <end position="168"/>
    </location>
    <ligand>
        <name>UDP-N-acetyl-alpha-D-muramoyl-L-alanyl-D-glutamate</name>
        <dbReference type="ChEBI" id="CHEBI:83900"/>
    </ligand>
</feature>
<feature type="domain" description="Mur ligase N-terminal catalytic" evidence="13">
    <location>
        <begin position="32"/>
        <end position="79"/>
    </location>
</feature>
<comment type="similarity">
    <text evidence="1 11">Belongs to the MurCDEF family. MurE subfamily.</text>
</comment>
<dbReference type="GO" id="GO:0004326">
    <property type="term" value="F:tetrahydrofolylpolyglutamate synthase activity"/>
    <property type="evidence" value="ECO:0007669"/>
    <property type="project" value="InterPro"/>
</dbReference>
<dbReference type="EMBL" id="RQYT01000009">
    <property type="protein sequence ID" value="RRD50085.1"/>
    <property type="molecule type" value="Genomic_DNA"/>
</dbReference>
<dbReference type="InterPro" id="IPR005761">
    <property type="entry name" value="UDP-N-AcMur-Glu-dNH2Pim_ligase"/>
</dbReference>
<dbReference type="Pfam" id="PF08245">
    <property type="entry name" value="Mur_ligase_M"/>
    <property type="match status" value="1"/>
</dbReference>
<keyword evidence="9 11" id="KW-0131">Cell cycle</keyword>
<dbReference type="SUPFAM" id="SSF53623">
    <property type="entry name" value="MurD-like peptide ligases, catalytic domain"/>
    <property type="match status" value="1"/>
</dbReference>
<evidence type="ECO:0000256" key="7">
    <source>
        <dbReference type="ARBA" id="ARBA00022960"/>
    </source>
</evidence>
<dbReference type="Gene3D" id="3.90.190.20">
    <property type="entry name" value="Mur ligase, C-terminal domain"/>
    <property type="match status" value="1"/>
</dbReference>
<keyword evidence="2 11" id="KW-0963">Cytoplasm</keyword>
<dbReference type="NCBIfam" id="NF001126">
    <property type="entry name" value="PRK00139.1-4"/>
    <property type="match status" value="1"/>
</dbReference>
<keyword evidence="6 11" id="KW-0067">ATP-binding</keyword>
<evidence type="ECO:0000259" key="13">
    <source>
        <dbReference type="Pfam" id="PF01225"/>
    </source>
</evidence>
<feature type="short sequence motif" description="Meso-diaminopimelate recognition motif" evidence="11">
    <location>
        <begin position="419"/>
        <end position="422"/>
    </location>
</feature>
<feature type="modified residue" description="N6-carboxylysine" evidence="11">
    <location>
        <position position="234"/>
    </location>
</feature>
<dbReference type="Gene3D" id="3.40.1190.10">
    <property type="entry name" value="Mur-like, catalytic domain"/>
    <property type="match status" value="1"/>
</dbReference>
<keyword evidence="10 11" id="KW-0961">Cell wall biogenesis/degradation</keyword>
<dbReference type="SUPFAM" id="SSF53244">
    <property type="entry name" value="MurD-like peptide ligases, peptide-binding domain"/>
    <property type="match status" value="1"/>
</dbReference>
<comment type="cofactor">
    <cofactor evidence="11">
        <name>Mg(2+)</name>
        <dbReference type="ChEBI" id="CHEBI:18420"/>
    </cofactor>
</comment>
<feature type="binding site" evidence="11">
    <location>
        <position position="395"/>
    </location>
    <ligand>
        <name>meso-2,6-diaminopimelate</name>
        <dbReference type="ChEBI" id="CHEBI:57791"/>
    </ligand>
</feature>
<evidence type="ECO:0000256" key="12">
    <source>
        <dbReference type="RuleBase" id="RU004135"/>
    </source>
</evidence>
<feature type="binding site" evidence="11">
    <location>
        <position position="475"/>
    </location>
    <ligand>
        <name>meso-2,6-diaminopimelate</name>
        <dbReference type="ChEBI" id="CHEBI:57791"/>
    </ligand>
</feature>
<evidence type="ECO:0000256" key="6">
    <source>
        <dbReference type="ARBA" id="ARBA00022840"/>
    </source>
</evidence>
<dbReference type="GO" id="GO:0005737">
    <property type="term" value="C:cytoplasm"/>
    <property type="evidence" value="ECO:0007669"/>
    <property type="project" value="UniProtKB-SubCell"/>
</dbReference>
<keyword evidence="7 11" id="KW-0133">Cell shape</keyword>
<sequence>MSTLRPRHVLGTPLAEVVAGLGLVGPSVPTPVSGVRIDSRLVRPGEIYVALPGARTHGARFARQAVASGAAAILTDAEGRDMVGEIDVPVLVSGRLRADAAEISARVFGRPGDRLRLFGVTGTNGKTTTVALLESILRARGDRVGTVGTLGFRLDGDTLEAERATVTTPDAPDLQGLLARYLEAGVDSVALEVSSHAMALARVDSLTFDVAAFLNLGRDHLDFHASLEEYFEAKASLFSPERVRQAVVWVDDERGVEVARRCRGHGLPVHTVGTTRDADHRLSAFEPVHPLGGRAVLDTPAGRFPLELAMPGWHNMIDAAIAFTMAHRAAIDPEVILEGLRHAQVPGRMQVLDLPDGAPTVVVDFAHTPQAVSATLEALQGFPRVVTVLGCGGDRDKVKRPLMGRAAAELSDVLVVTDDNPRTEPPDEIRAQMLSGSHGLRARVHEVDDRRRAIEFALTTAGDGSVVAILGKGHERGQEIQGRVHPFDDALVAQDVWRQTEGRDR</sequence>
<dbReference type="InterPro" id="IPR000713">
    <property type="entry name" value="Mur_ligase_N"/>
</dbReference>
<keyword evidence="11" id="KW-0460">Magnesium</keyword>
<feature type="domain" description="Mur ligase C-terminal" evidence="14">
    <location>
        <begin position="347"/>
        <end position="473"/>
    </location>
</feature>
<comment type="caution">
    <text evidence="16">The sequence shown here is derived from an EMBL/GenBank/DDBJ whole genome shotgun (WGS) entry which is preliminary data.</text>
</comment>
<feature type="binding site" evidence="11">
    <location>
        <position position="39"/>
    </location>
    <ligand>
        <name>UDP-N-acetyl-alpha-D-muramoyl-L-alanyl-D-glutamate</name>
        <dbReference type="ChEBI" id="CHEBI:83900"/>
    </ligand>
</feature>
<feature type="binding site" evidence="11">
    <location>
        <position position="202"/>
    </location>
    <ligand>
        <name>UDP-N-acetyl-alpha-D-muramoyl-L-alanyl-D-glutamate</name>
        <dbReference type="ChEBI" id="CHEBI:83900"/>
    </ligand>
</feature>
<organism evidence="16 17">
    <name type="scientific">Arachnia propionica</name>
    <dbReference type="NCBI Taxonomy" id="1750"/>
    <lineage>
        <taxon>Bacteria</taxon>
        <taxon>Bacillati</taxon>
        <taxon>Actinomycetota</taxon>
        <taxon>Actinomycetes</taxon>
        <taxon>Propionibacteriales</taxon>
        <taxon>Propionibacteriaceae</taxon>
        <taxon>Arachnia</taxon>
    </lineage>
</organism>
<dbReference type="PROSITE" id="PS01011">
    <property type="entry name" value="FOLYLPOLYGLU_SYNT_1"/>
    <property type="match status" value="1"/>
</dbReference>
<dbReference type="GO" id="GO:0005524">
    <property type="term" value="F:ATP binding"/>
    <property type="evidence" value="ECO:0007669"/>
    <property type="project" value="UniProtKB-UniRule"/>
</dbReference>
<evidence type="ECO:0000259" key="14">
    <source>
        <dbReference type="Pfam" id="PF02875"/>
    </source>
</evidence>
<comment type="pathway">
    <text evidence="11 12">Cell wall biogenesis; peptidoglycan biosynthesis.</text>
</comment>
<comment type="caution">
    <text evidence="11">Lacks conserved residue(s) required for the propagation of feature annotation.</text>
</comment>
<dbReference type="Pfam" id="PF02875">
    <property type="entry name" value="Mur_ligase_C"/>
    <property type="match status" value="1"/>
</dbReference>
<comment type="catalytic activity">
    <reaction evidence="11">
        <text>UDP-N-acetyl-alpha-D-muramoyl-L-alanyl-D-glutamate + meso-2,6-diaminopimelate + ATP = UDP-N-acetyl-alpha-D-muramoyl-L-alanyl-gamma-D-glutamyl-meso-2,6-diaminopimelate + ADP + phosphate + H(+)</text>
        <dbReference type="Rhea" id="RHEA:23676"/>
        <dbReference type="ChEBI" id="CHEBI:15378"/>
        <dbReference type="ChEBI" id="CHEBI:30616"/>
        <dbReference type="ChEBI" id="CHEBI:43474"/>
        <dbReference type="ChEBI" id="CHEBI:57791"/>
        <dbReference type="ChEBI" id="CHEBI:83900"/>
        <dbReference type="ChEBI" id="CHEBI:83905"/>
        <dbReference type="ChEBI" id="CHEBI:456216"/>
        <dbReference type="EC" id="6.3.2.13"/>
    </reaction>
</comment>
<dbReference type="InterPro" id="IPR035911">
    <property type="entry name" value="MurE/MurF_N"/>
</dbReference>
<dbReference type="OrthoDB" id="9800958at2"/>
<comment type="PTM">
    <text evidence="11">Carboxylation is probably crucial for Mg(2+) binding and, consequently, for the gamma-phosphate positioning of ATP.</text>
</comment>
<dbReference type="GO" id="GO:0071555">
    <property type="term" value="P:cell wall organization"/>
    <property type="evidence" value="ECO:0007669"/>
    <property type="project" value="UniProtKB-KW"/>
</dbReference>
<dbReference type="InterPro" id="IPR036615">
    <property type="entry name" value="Mur_ligase_C_dom_sf"/>
</dbReference>
<evidence type="ECO:0000256" key="3">
    <source>
        <dbReference type="ARBA" id="ARBA00022598"/>
    </source>
</evidence>